<dbReference type="EMBL" id="LWLG01000002">
    <property type="protein sequence ID" value="OAQ21280.1"/>
    <property type="molecule type" value="Genomic_DNA"/>
</dbReference>
<dbReference type="PANTHER" id="PTHR30204:SF15">
    <property type="entry name" value="BLL5018 PROTEIN"/>
    <property type="match status" value="1"/>
</dbReference>
<organism evidence="3 4">
    <name type="scientific">Thermosulfurimonas dismutans</name>
    <dbReference type="NCBI Taxonomy" id="999894"/>
    <lineage>
        <taxon>Bacteria</taxon>
        <taxon>Pseudomonadati</taxon>
        <taxon>Thermodesulfobacteriota</taxon>
        <taxon>Thermodesulfobacteria</taxon>
        <taxon>Thermodesulfobacteriales</taxon>
        <taxon>Thermodesulfobacteriaceae</taxon>
        <taxon>Thermosulfurimonas</taxon>
    </lineage>
</organism>
<dbReference type="SMART" id="SM00422">
    <property type="entry name" value="HTH_MERR"/>
    <property type="match status" value="1"/>
</dbReference>
<accession>A0A179D5A6</accession>
<dbReference type="AlphaFoldDB" id="A0A179D5A6"/>
<dbReference type="STRING" id="999894.TDIS_0500"/>
<keyword evidence="1" id="KW-0238">DNA-binding</keyword>
<dbReference type="Pfam" id="PF13411">
    <property type="entry name" value="MerR_1"/>
    <property type="match status" value="1"/>
</dbReference>
<dbReference type="Gene3D" id="1.10.1660.10">
    <property type="match status" value="1"/>
</dbReference>
<name>A0A179D5A6_9BACT</name>
<sequence length="103" mass="12336">MLKDEGRYYTIGEVAEFLGLEPHVIRYWEKEFPQLKPLRIAGRRFYRSDQIEILKRIKRLLYEEGYTIAGARKALSRSSKPANPEELLKEVQRELRFLYEMLS</sequence>
<dbReference type="SUPFAM" id="SSF46955">
    <property type="entry name" value="Putative DNA-binding domain"/>
    <property type="match status" value="1"/>
</dbReference>
<keyword evidence="4" id="KW-1185">Reference proteome</keyword>
<dbReference type="InterPro" id="IPR047057">
    <property type="entry name" value="MerR_fam"/>
</dbReference>
<dbReference type="PROSITE" id="PS50937">
    <property type="entry name" value="HTH_MERR_2"/>
    <property type="match status" value="1"/>
</dbReference>
<evidence type="ECO:0000259" key="2">
    <source>
        <dbReference type="PROSITE" id="PS50937"/>
    </source>
</evidence>
<gene>
    <name evidence="3" type="ORF">TDIS_0500</name>
</gene>
<evidence type="ECO:0000256" key="1">
    <source>
        <dbReference type="ARBA" id="ARBA00023125"/>
    </source>
</evidence>
<dbReference type="InterPro" id="IPR009061">
    <property type="entry name" value="DNA-bd_dom_put_sf"/>
</dbReference>
<dbReference type="RefSeq" id="WP_068668977.1">
    <property type="nucleotide sequence ID" value="NZ_LWLG01000002.1"/>
</dbReference>
<evidence type="ECO:0000313" key="4">
    <source>
        <dbReference type="Proteomes" id="UP000078390"/>
    </source>
</evidence>
<proteinExistence type="predicted"/>
<protein>
    <submittedName>
        <fullName evidence="3">Transcriptional regulator, MerR family</fullName>
    </submittedName>
</protein>
<dbReference type="GO" id="GO:0003677">
    <property type="term" value="F:DNA binding"/>
    <property type="evidence" value="ECO:0007669"/>
    <property type="project" value="UniProtKB-KW"/>
</dbReference>
<dbReference type="PANTHER" id="PTHR30204">
    <property type="entry name" value="REDOX-CYCLING DRUG-SENSING TRANSCRIPTIONAL ACTIVATOR SOXR"/>
    <property type="match status" value="1"/>
</dbReference>
<feature type="domain" description="HTH merR-type" evidence="2">
    <location>
        <begin position="8"/>
        <end position="77"/>
    </location>
</feature>
<dbReference type="Proteomes" id="UP000078390">
    <property type="component" value="Unassembled WGS sequence"/>
</dbReference>
<reference evidence="3 4" key="1">
    <citation type="submission" date="2016-04" db="EMBL/GenBank/DDBJ databases">
        <title>Genome analysis of Thermosulfurimonas dismutans, the first thermophilic sulfur-disproportionating bacterium of the phylum Thermodesulfobacteria.</title>
        <authorList>
            <person name="Mardanov A.V."/>
            <person name="Beletsky A.V."/>
            <person name="Kadnikov V.V."/>
            <person name="Slobodkin A.I."/>
            <person name="Ravin N.V."/>
        </authorList>
    </citation>
    <scope>NUCLEOTIDE SEQUENCE [LARGE SCALE GENOMIC DNA]</scope>
    <source>
        <strain evidence="3 4">S95</strain>
    </source>
</reference>
<evidence type="ECO:0000313" key="3">
    <source>
        <dbReference type="EMBL" id="OAQ21280.1"/>
    </source>
</evidence>
<dbReference type="CDD" id="cd04765">
    <property type="entry name" value="HTH_MlrA-like_sg2"/>
    <property type="match status" value="1"/>
</dbReference>
<dbReference type="InterPro" id="IPR000551">
    <property type="entry name" value="MerR-type_HTH_dom"/>
</dbReference>
<comment type="caution">
    <text evidence="3">The sequence shown here is derived from an EMBL/GenBank/DDBJ whole genome shotgun (WGS) entry which is preliminary data.</text>
</comment>
<dbReference type="GO" id="GO:0003700">
    <property type="term" value="F:DNA-binding transcription factor activity"/>
    <property type="evidence" value="ECO:0007669"/>
    <property type="project" value="InterPro"/>
</dbReference>
<dbReference type="OrthoDB" id="9810140at2"/>